<dbReference type="Proteomes" id="UP000292118">
    <property type="component" value="Chromosome"/>
</dbReference>
<dbReference type="CDD" id="cd12797">
    <property type="entry name" value="M23_peptidase"/>
    <property type="match status" value="1"/>
</dbReference>
<dbReference type="OrthoDB" id="5496837at2"/>
<feature type="region of interest" description="Disordered" evidence="1">
    <location>
        <begin position="397"/>
        <end position="417"/>
    </location>
</feature>
<dbReference type="EMBL" id="CP035493">
    <property type="protein sequence ID" value="QAY68776.1"/>
    <property type="molecule type" value="Genomic_DNA"/>
</dbReference>
<protein>
    <submittedName>
        <fullName evidence="3">M23 family metallopeptidase</fullName>
    </submittedName>
</protein>
<dbReference type="GO" id="GO:0004222">
    <property type="term" value="F:metalloendopeptidase activity"/>
    <property type="evidence" value="ECO:0007669"/>
    <property type="project" value="TreeGrafter"/>
</dbReference>
<dbReference type="InterPro" id="IPR016047">
    <property type="entry name" value="M23ase_b-sheet_dom"/>
</dbReference>
<proteinExistence type="predicted"/>
<dbReference type="Pfam" id="PF01551">
    <property type="entry name" value="Peptidase_M23"/>
    <property type="match status" value="1"/>
</dbReference>
<evidence type="ECO:0000313" key="4">
    <source>
        <dbReference type="Proteomes" id="UP000292118"/>
    </source>
</evidence>
<name>A0A4P6F0P8_9MICO</name>
<dbReference type="RefSeq" id="WP_129186178.1">
    <property type="nucleotide sequence ID" value="NZ_CP035493.1"/>
</dbReference>
<dbReference type="PANTHER" id="PTHR21666">
    <property type="entry name" value="PEPTIDASE-RELATED"/>
    <property type="match status" value="1"/>
</dbReference>
<evidence type="ECO:0000256" key="1">
    <source>
        <dbReference type="SAM" id="MobiDB-lite"/>
    </source>
</evidence>
<gene>
    <name evidence="3" type="ORF">ET471_00865</name>
</gene>
<evidence type="ECO:0000313" key="3">
    <source>
        <dbReference type="EMBL" id="QAY68776.1"/>
    </source>
</evidence>
<feature type="domain" description="M23ase beta-sheet core" evidence="2">
    <location>
        <begin position="268"/>
        <end position="362"/>
    </location>
</feature>
<sequence>MRRLLLLVPIATAVLPTLLVGVLAVGLVHAGQTWCTPAPTLTAVPDHLEATTTDGTTVRLDQTQLAHAATIVEVGGRIRGVGRDGLLVALMAGLTESRLRMYANTTTYPASAGFPHDADGADHDSLGIFQVRPTAGWGSVPELMDPAYQVRAFLGGPTGPNHGSPRGLLDIPGWQSLPKGAAAQAVEVSAYPDRYARYEPVAEAILTALTTTPAGDPAPAVAATASTHAPPVTGPPVSETVFPLPAGTWTRTSGFGNRLNPVLHVWRLHAGVDLAAPAGTPILATAAGTVVHAGPLGGLGNAVAITHNSGGQVLVSVYGHIRDHGTHVSVGDQVAAGDWIADVGSSGNSTGPHLHFELRPGGLDHPAIDPTDWLAATHARDTVAALDALPASSPALCSPAPGPATEPTVTKPMAVAA</sequence>
<dbReference type="KEGG" id="xya:ET471_00865"/>
<dbReference type="AlphaFoldDB" id="A0A4P6F0P8"/>
<dbReference type="Gene3D" id="2.70.70.10">
    <property type="entry name" value="Glucose Permease (Domain IIA)"/>
    <property type="match status" value="1"/>
</dbReference>
<reference evidence="3 4" key="1">
    <citation type="submission" date="2019-01" db="EMBL/GenBank/DDBJ databases">
        <title>Genome sequencing of strain FW10M-9.</title>
        <authorList>
            <person name="Heo J."/>
            <person name="Kim S.-J."/>
            <person name="Kim J.-S."/>
            <person name="Hong S.-B."/>
            <person name="Kwon S.-W."/>
        </authorList>
    </citation>
    <scope>NUCLEOTIDE SEQUENCE [LARGE SCALE GENOMIC DNA]</scope>
    <source>
        <strain evidence="3 4">FW10M-9</strain>
    </source>
</reference>
<dbReference type="InterPro" id="IPR050570">
    <property type="entry name" value="Cell_wall_metabolism_enzyme"/>
</dbReference>
<dbReference type="SUPFAM" id="SSF51261">
    <property type="entry name" value="Duplicated hybrid motif"/>
    <property type="match status" value="1"/>
</dbReference>
<organism evidence="3 4">
    <name type="scientific">Xylanimonas protaetiae</name>
    <dbReference type="NCBI Taxonomy" id="2509457"/>
    <lineage>
        <taxon>Bacteria</taxon>
        <taxon>Bacillati</taxon>
        <taxon>Actinomycetota</taxon>
        <taxon>Actinomycetes</taxon>
        <taxon>Micrococcales</taxon>
        <taxon>Promicromonosporaceae</taxon>
        <taxon>Xylanimonas</taxon>
    </lineage>
</organism>
<dbReference type="InterPro" id="IPR011055">
    <property type="entry name" value="Dup_hybrid_motif"/>
</dbReference>
<accession>A0A4P6F0P8</accession>
<dbReference type="PANTHER" id="PTHR21666:SF270">
    <property type="entry name" value="MUREIN HYDROLASE ACTIVATOR ENVC"/>
    <property type="match status" value="1"/>
</dbReference>
<evidence type="ECO:0000259" key="2">
    <source>
        <dbReference type="Pfam" id="PF01551"/>
    </source>
</evidence>
<keyword evidence="4" id="KW-1185">Reference proteome</keyword>